<protein>
    <submittedName>
        <fullName evidence="1">Uncharacterized protein</fullName>
    </submittedName>
</protein>
<comment type="caution">
    <text evidence="1">The sequence shown here is derived from an EMBL/GenBank/DDBJ whole genome shotgun (WGS) entry which is preliminary data.</text>
</comment>
<dbReference type="EMBL" id="BONU01000005">
    <property type="protein sequence ID" value="GIG72761.1"/>
    <property type="molecule type" value="Genomic_DNA"/>
</dbReference>
<evidence type="ECO:0000313" key="2">
    <source>
        <dbReference type="Proteomes" id="UP000653674"/>
    </source>
</evidence>
<organism evidence="1 2">
    <name type="scientific">Planosporangium flavigriseum</name>
    <dbReference type="NCBI Taxonomy" id="373681"/>
    <lineage>
        <taxon>Bacteria</taxon>
        <taxon>Bacillati</taxon>
        <taxon>Actinomycetota</taxon>
        <taxon>Actinomycetes</taxon>
        <taxon>Micromonosporales</taxon>
        <taxon>Micromonosporaceae</taxon>
        <taxon>Planosporangium</taxon>
    </lineage>
</organism>
<sequence length="47" mass="4788">MEPPNIPAADADALDDADALGPAIGTRLPITVLRRGALVDVIAVPEP</sequence>
<dbReference type="Proteomes" id="UP000653674">
    <property type="component" value="Unassembled WGS sequence"/>
</dbReference>
<proteinExistence type="predicted"/>
<gene>
    <name evidence="1" type="ORF">Pfl04_11650</name>
</gene>
<reference evidence="1" key="1">
    <citation type="submission" date="2021-01" db="EMBL/GenBank/DDBJ databases">
        <title>Whole genome shotgun sequence of Planosporangium flavigriseum NBRC 105377.</title>
        <authorList>
            <person name="Komaki H."/>
            <person name="Tamura T."/>
        </authorList>
    </citation>
    <scope>NUCLEOTIDE SEQUENCE</scope>
    <source>
        <strain evidence="1">NBRC 105377</strain>
    </source>
</reference>
<accession>A0A8J3PMC3</accession>
<keyword evidence="2" id="KW-1185">Reference proteome</keyword>
<dbReference type="AlphaFoldDB" id="A0A8J3PMC3"/>
<dbReference type="RefSeq" id="WP_168075204.1">
    <property type="nucleotide sequence ID" value="NZ_BAAAQJ010000019.1"/>
</dbReference>
<name>A0A8J3PMC3_9ACTN</name>
<evidence type="ECO:0000313" key="1">
    <source>
        <dbReference type="EMBL" id="GIG72761.1"/>
    </source>
</evidence>